<feature type="domain" description="AAA+ ATPase" evidence="9">
    <location>
        <begin position="237"/>
        <end position="372"/>
    </location>
</feature>
<evidence type="ECO:0000259" key="9">
    <source>
        <dbReference type="SMART" id="SM00382"/>
    </source>
</evidence>
<keyword evidence="3" id="KW-0378">Hydrolase</keyword>
<organism evidence="10 11">
    <name type="scientific">Brassica cretica</name>
    <name type="common">Mustard</name>
    <dbReference type="NCBI Taxonomy" id="69181"/>
    <lineage>
        <taxon>Eukaryota</taxon>
        <taxon>Viridiplantae</taxon>
        <taxon>Streptophyta</taxon>
        <taxon>Embryophyta</taxon>
        <taxon>Tracheophyta</taxon>
        <taxon>Spermatophyta</taxon>
        <taxon>Magnoliopsida</taxon>
        <taxon>eudicotyledons</taxon>
        <taxon>Gunneridae</taxon>
        <taxon>Pentapetalae</taxon>
        <taxon>rosids</taxon>
        <taxon>malvids</taxon>
        <taxon>Brassicales</taxon>
        <taxon>Brassicaceae</taxon>
        <taxon>Brassiceae</taxon>
        <taxon>Brassica</taxon>
    </lineage>
</organism>
<dbReference type="SMART" id="SM00382">
    <property type="entry name" value="AAA"/>
    <property type="match status" value="1"/>
</dbReference>
<evidence type="ECO:0000256" key="4">
    <source>
        <dbReference type="ARBA" id="ARBA00022840"/>
    </source>
</evidence>
<dbReference type="InterPro" id="IPR025753">
    <property type="entry name" value="AAA_N_dom"/>
</dbReference>
<dbReference type="GO" id="GO:0016887">
    <property type="term" value="F:ATP hydrolysis activity"/>
    <property type="evidence" value="ECO:0007669"/>
    <property type="project" value="InterPro"/>
</dbReference>
<dbReference type="AlphaFoldDB" id="A0A8S9HQ17"/>
<dbReference type="Pfam" id="PF25568">
    <property type="entry name" value="AAA_lid_At3g28540"/>
    <property type="match status" value="1"/>
</dbReference>
<keyword evidence="4" id="KW-0547">Nucleotide-binding</keyword>
<keyword evidence="8" id="KW-0472">Membrane</keyword>
<evidence type="ECO:0000256" key="6">
    <source>
        <dbReference type="ARBA" id="ARBA00049360"/>
    </source>
</evidence>
<evidence type="ECO:0000313" key="11">
    <source>
        <dbReference type="Proteomes" id="UP000712281"/>
    </source>
</evidence>
<dbReference type="GO" id="GO:0005524">
    <property type="term" value="F:ATP binding"/>
    <property type="evidence" value="ECO:0007669"/>
    <property type="project" value="UniProtKB-KW"/>
</dbReference>
<dbReference type="SUPFAM" id="SSF52540">
    <property type="entry name" value="P-loop containing nucleoside triphosphate hydrolases"/>
    <property type="match status" value="1"/>
</dbReference>
<evidence type="ECO:0000256" key="7">
    <source>
        <dbReference type="SAM" id="MobiDB-lite"/>
    </source>
</evidence>
<evidence type="ECO:0000256" key="2">
    <source>
        <dbReference type="ARBA" id="ARBA00007448"/>
    </source>
</evidence>
<dbReference type="PANTHER" id="PTHR23070">
    <property type="entry name" value="BCS1 AAA-TYPE ATPASE"/>
    <property type="match status" value="1"/>
</dbReference>
<dbReference type="Proteomes" id="UP000712281">
    <property type="component" value="Unassembled WGS sequence"/>
</dbReference>
<gene>
    <name evidence="10" type="ORF">F2Q68_00015280</name>
</gene>
<dbReference type="InterPro" id="IPR058017">
    <property type="entry name" value="At3g28540-like_C"/>
</dbReference>
<dbReference type="Pfam" id="PF00004">
    <property type="entry name" value="AAA"/>
    <property type="match status" value="1"/>
</dbReference>
<dbReference type="Pfam" id="PF14363">
    <property type="entry name" value="AAA_assoc"/>
    <property type="match status" value="1"/>
</dbReference>
<feature type="transmembrane region" description="Helical" evidence="8">
    <location>
        <begin position="12"/>
        <end position="32"/>
    </location>
</feature>
<keyword evidence="8" id="KW-1133">Transmembrane helix</keyword>
<evidence type="ECO:0000256" key="3">
    <source>
        <dbReference type="ARBA" id="ARBA00022801"/>
    </source>
</evidence>
<dbReference type="PROSITE" id="PS00674">
    <property type="entry name" value="AAA"/>
    <property type="match status" value="1"/>
</dbReference>
<dbReference type="EMBL" id="QGKW02001940">
    <property type="protein sequence ID" value="KAF2558692.1"/>
    <property type="molecule type" value="Genomic_DNA"/>
</dbReference>
<dbReference type="Gene3D" id="3.40.50.300">
    <property type="entry name" value="P-loop containing nucleotide triphosphate hydrolases"/>
    <property type="match status" value="1"/>
</dbReference>
<accession>A0A8S9HQ17</accession>
<sequence>MASLYNQAPSVSAVFSLYTSFSAIMMLFRTIFNDIVPKQIQDHITGKVVDFFFSSYLPSRFTFVIEKEWDSVENITFRAAEVYLPTLLSGLSTGNIVVGSSNLKNPEAQPKLGIPIDTNITDEFEGIHLEWTLHSVETKNSPYEKRFFHLTCEKEFRKKIMTEYFTYLMKSADNILRESLKIYTYDRRNSCWLSTIFEHHPTLETLAIESHLKTRIIDDLDAFSQGKDYFKSVGRAWKRGYLLYGPPGTGKSSMVAAIANYMKYDIYDLQLQSVRDDGELRRILTSTPNRSILLIEDIDCGYGASCKCQTKETKEDCERVSLSGLLSFVDGLWSSCGEERIIILTTNHKEKLDPALLRPGRMDIHILMGYCTPFVFKKLVALYLKIDDHVLFDPIEKLVLKVSVTPAEVTQQLMVTKNADIALKGLLELLENKTMKEEEDTKEIEDGGDTRKLNQMKKDKNLESSNNVSDIFAATPGVSTSTSFLEAVSASVMPRHPGKRVVRSKSGATYSRSISGLKPKVLTAKDNRKRHLISQLEPMIATGVLTASVDGDGRVSVDEIGVSVDCGMRMLVDKLVMLSIDAERLSLRIKCSKLAGSTKNSSDISLLLLKVSIDDSRGISIDTPFTTSLNYSIGISIDTLLAIFAHVLIKYSLRFPAAMRNPSEFEHAPDGGTNEVAVFEAYLEAVLGDLHGFSIGVHEILYSYYFAPLVNKVGFYHLRSRDSAPLVEEPSRGIRGNYPFGDGWNNWYIFLKVQEPFWLSDILAPHGLSLRSQFSPGVGYGGPSGSIDSAGEGISQVGTHEGMAREKGGALESLRGVSPILIHVPRDRSATGRIYPGCFPEASGSWDWVESERCLRARKCRLDPEIVLETRSLILDFRRGPGPGGYSWNLQD</sequence>
<feature type="compositionally biased region" description="Basic and acidic residues" evidence="7">
    <location>
        <begin position="444"/>
        <end position="461"/>
    </location>
</feature>
<dbReference type="InterPro" id="IPR027417">
    <property type="entry name" value="P-loop_NTPase"/>
</dbReference>
<evidence type="ECO:0000313" key="10">
    <source>
        <dbReference type="EMBL" id="KAF2558692.1"/>
    </source>
</evidence>
<proteinExistence type="inferred from homology"/>
<comment type="similarity">
    <text evidence="2">Belongs to the AAA ATPase family. BCS1 subfamily.</text>
</comment>
<comment type="catalytic activity">
    <reaction evidence="6">
        <text>ATP + H2O = ADP + phosphate + H(+)</text>
        <dbReference type="Rhea" id="RHEA:13065"/>
        <dbReference type="ChEBI" id="CHEBI:15377"/>
        <dbReference type="ChEBI" id="CHEBI:15378"/>
        <dbReference type="ChEBI" id="CHEBI:30616"/>
        <dbReference type="ChEBI" id="CHEBI:43474"/>
        <dbReference type="ChEBI" id="CHEBI:456216"/>
    </reaction>
</comment>
<dbReference type="Gene3D" id="6.10.280.40">
    <property type="match status" value="1"/>
</dbReference>
<protein>
    <recommendedName>
        <fullName evidence="9">AAA+ ATPase domain-containing protein</fullName>
    </recommendedName>
</protein>
<keyword evidence="5" id="KW-0460">Magnesium</keyword>
<comment type="caution">
    <text evidence="10">The sequence shown here is derived from an EMBL/GenBank/DDBJ whole genome shotgun (WGS) entry which is preliminary data.</text>
</comment>
<dbReference type="InterPro" id="IPR003593">
    <property type="entry name" value="AAA+_ATPase"/>
</dbReference>
<dbReference type="InterPro" id="IPR050747">
    <property type="entry name" value="Mitochondrial_chaperone_BCS1"/>
</dbReference>
<keyword evidence="8" id="KW-0812">Transmembrane</keyword>
<dbReference type="GO" id="GO:0006950">
    <property type="term" value="P:response to stress"/>
    <property type="evidence" value="ECO:0007669"/>
    <property type="project" value="UniProtKB-ARBA"/>
</dbReference>
<evidence type="ECO:0000256" key="5">
    <source>
        <dbReference type="ARBA" id="ARBA00022842"/>
    </source>
</evidence>
<dbReference type="CDD" id="cd19510">
    <property type="entry name" value="RecA-like_BCS1"/>
    <property type="match status" value="1"/>
</dbReference>
<feature type="region of interest" description="Disordered" evidence="7">
    <location>
        <begin position="438"/>
        <end position="461"/>
    </location>
</feature>
<reference evidence="10" key="1">
    <citation type="submission" date="2019-12" db="EMBL/GenBank/DDBJ databases">
        <title>Genome sequencing and annotation of Brassica cretica.</title>
        <authorList>
            <person name="Studholme D.J."/>
            <person name="Sarris P.F."/>
        </authorList>
    </citation>
    <scope>NUCLEOTIDE SEQUENCE</scope>
    <source>
        <strain evidence="10">PFS-001/15</strain>
        <tissue evidence="10">Leaf</tissue>
    </source>
</reference>
<dbReference type="InterPro" id="IPR003960">
    <property type="entry name" value="ATPase_AAA_CS"/>
</dbReference>
<dbReference type="InterPro" id="IPR003959">
    <property type="entry name" value="ATPase_AAA_core"/>
</dbReference>
<comment type="cofactor">
    <cofactor evidence="1">
        <name>Mg(2+)</name>
        <dbReference type="ChEBI" id="CHEBI:18420"/>
    </cofactor>
</comment>
<evidence type="ECO:0000256" key="8">
    <source>
        <dbReference type="SAM" id="Phobius"/>
    </source>
</evidence>
<evidence type="ECO:0000256" key="1">
    <source>
        <dbReference type="ARBA" id="ARBA00001946"/>
    </source>
</evidence>
<keyword evidence="4" id="KW-0067">ATP-binding</keyword>
<name>A0A8S9HQ17_BRACR</name>